<comment type="subunit">
    <text evidence="3">UreD, UreF and UreG form a complex that acts as a GTP-hydrolysis-dependent molecular chaperone, activating the urease apoprotein by helping to assemble the nickel containing metallocenter of UreC. The UreE protein probably delivers the nickel.</text>
</comment>
<proteinExistence type="inferred from homology"/>
<dbReference type="PIRSF" id="PIRSF009467">
    <property type="entry name" value="Ureas_acces_UreF"/>
    <property type="match status" value="1"/>
</dbReference>
<sequence>MKQQQLLSLLHLSSPSLPIGAFAYSQGLETAVDLGWVSNEQSLIQWIEPQLKYSLSQLEVPLMSRCYQAWQAKDYGAIQHWQAILLANRDSAELLKEELQLGSTLHRLLNSLDCNLPAEAKGLGYLPMFAYALAHFDIELESGLCSWLWSWLENQVTVACKTIPLGQTPAQQTLLALMPAIEASVQHGLGVADEQIGMTLPNLAMVSAWHETQYSRLFRS</sequence>
<dbReference type="HAMAP" id="MF_01385">
    <property type="entry name" value="UreF"/>
    <property type="match status" value="1"/>
</dbReference>
<name>A0A8J2U514_9GAMM</name>
<dbReference type="PANTHER" id="PTHR33620:SF1">
    <property type="entry name" value="UREASE ACCESSORY PROTEIN F"/>
    <property type="match status" value="1"/>
</dbReference>
<protein>
    <recommendedName>
        <fullName evidence="3">Urease accessory protein UreF</fullName>
    </recommendedName>
</protein>
<dbReference type="OrthoDB" id="9798772at2"/>
<keyword evidence="3" id="KW-0963">Cytoplasm</keyword>
<comment type="subcellular location">
    <subcellularLocation>
        <location evidence="3">Cytoplasm</location>
    </subcellularLocation>
</comment>
<dbReference type="Gene3D" id="1.10.4190.10">
    <property type="entry name" value="Urease accessory protein UreF"/>
    <property type="match status" value="1"/>
</dbReference>
<dbReference type="InterPro" id="IPR002639">
    <property type="entry name" value="UreF"/>
</dbReference>
<dbReference type="GO" id="GO:0005737">
    <property type="term" value="C:cytoplasm"/>
    <property type="evidence" value="ECO:0007669"/>
    <property type="project" value="UniProtKB-SubCell"/>
</dbReference>
<dbReference type="Proteomes" id="UP000619743">
    <property type="component" value="Unassembled WGS sequence"/>
</dbReference>
<dbReference type="AlphaFoldDB" id="A0A8J2U514"/>
<keyword evidence="2 3" id="KW-0143">Chaperone</keyword>
<keyword evidence="5" id="KW-1185">Reference proteome</keyword>
<dbReference type="GO" id="GO:0016151">
    <property type="term" value="F:nickel cation binding"/>
    <property type="evidence" value="ECO:0007669"/>
    <property type="project" value="UniProtKB-UniRule"/>
</dbReference>
<evidence type="ECO:0000313" key="5">
    <source>
        <dbReference type="Proteomes" id="UP000619743"/>
    </source>
</evidence>
<dbReference type="RefSeq" id="WP_087505936.1">
    <property type="nucleotide sequence ID" value="NZ_BMDX01000007.1"/>
</dbReference>
<dbReference type="EMBL" id="BMDX01000007">
    <property type="protein sequence ID" value="GGA76284.1"/>
    <property type="molecule type" value="Genomic_DNA"/>
</dbReference>
<evidence type="ECO:0000256" key="1">
    <source>
        <dbReference type="ARBA" id="ARBA00022988"/>
    </source>
</evidence>
<evidence type="ECO:0000313" key="4">
    <source>
        <dbReference type="EMBL" id="GGA76284.1"/>
    </source>
</evidence>
<comment type="function">
    <text evidence="3">Required for maturation of urease via the functional incorporation of the urease nickel metallocenter.</text>
</comment>
<gene>
    <name evidence="3 4" type="primary">ureF</name>
    <name evidence="4" type="ORF">GCM10011369_17690</name>
</gene>
<comment type="similarity">
    <text evidence="3">Belongs to the UreF family.</text>
</comment>
<comment type="caution">
    <text evidence="4">The sequence shown here is derived from an EMBL/GenBank/DDBJ whole genome shotgun (WGS) entry which is preliminary data.</text>
</comment>
<dbReference type="Pfam" id="PF01730">
    <property type="entry name" value="UreF"/>
    <property type="match status" value="1"/>
</dbReference>
<accession>A0A8J2U514</accession>
<dbReference type="PANTHER" id="PTHR33620">
    <property type="entry name" value="UREASE ACCESSORY PROTEIN F"/>
    <property type="match status" value="1"/>
</dbReference>
<organism evidence="4 5">
    <name type="scientific">Neiella marina</name>
    <dbReference type="NCBI Taxonomy" id="508461"/>
    <lineage>
        <taxon>Bacteria</taxon>
        <taxon>Pseudomonadati</taxon>
        <taxon>Pseudomonadota</taxon>
        <taxon>Gammaproteobacteria</taxon>
        <taxon>Alteromonadales</taxon>
        <taxon>Echinimonadaceae</taxon>
        <taxon>Neiella</taxon>
    </lineage>
</organism>
<keyword evidence="1 3" id="KW-0996">Nickel insertion</keyword>
<evidence type="ECO:0000256" key="2">
    <source>
        <dbReference type="ARBA" id="ARBA00023186"/>
    </source>
</evidence>
<reference evidence="5" key="1">
    <citation type="journal article" date="2019" name="Int. J. Syst. Evol. Microbiol.">
        <title>The Global Catalogue of Microorganisms (GCM) 10K type strain sequencing project: providing services to taxonomists for standard genome sequencing and annotation.</title>
        <authorList>
            <consortium name="The Broad Institute Genomics Platform"/>
            <consortium name="The Broad Institute Genome Sequencing Center for Infectious Disease"/>
            <person name="Wu L."/>
            <person name="Ma J."/>
        </authorList>
    </citation>
    <scope>NUCLEOTIDE SEQUENCE [LARGE SCALE GENOMIC DNA]</scope>
    <source>
        <strain evidence="5">CGMCC 1.10130</strain>
    </source>
</reference>
<dbReference type="InterPro" id="IPR038277">
    <property type="entry name" value="UreF_sf"/>
</dbReference>
<evidence type="ECO:0000256" key="3">
    <source>
        <dbReference type="HAMAP-Rule" id="MF_01385"/>
    </source>
</evidence>